<reference evidence="6 7" key="1">
    <citation type="submission" date="2019-06" db="EMBL/GenBank/DDBJ databases">
        <title>Genome sequence analysis of &gt;100 Bacillus licheniformis strains suggests intrinsic resistance to this species.</title>
        <authorList>
            <person name="Wels M."/>
            <person name="Siezen R.J."/>
            <person name="Johansen E."/>
            <person name="Stuer-Lauridsen B."/>
            <person name="Bjerre K."/>
            <person name="Nielsen B.K.K."/>
        </authorList>
    </citation>
    <scope>NUCLEOTIDE SEQUENCE [LARGE SCALE GENOMIC DNA]</scope>
    <source>
        <strain evidence="6 7">BAC-16736</strain>
    </source>
</reference>
<accession>A0A5Q3BPD7</accession>
<dbReference type="Proteomes" id="UP000435910">
    <property type="component" value="Unassembled WGS sequence"/>
</dbReference>
<dbReference type="PROSITE" id="PS50987">
    <property type="entry name" value="HTH_ARSR_2"/>
    <property type="match status" value="1"/>
</dbReference>
<dbReference type="Proteomes" id="UP000595038">
    <property type="component" value="Chromosome"/>
</dbReference>
<dbReference type="EMBL" id="CP065647">
    <property type="protein sequence ID" value="QPR71346.1"/>
    <property type="molecule type" value="Genomic_DNA"/>
</dbReference>
<protein>
    <submittedName>
        <fullName evidence="6">HTH-type transcriptional repressor AseR</fullName>
    </submittedName>
    <submittedName>
        <fullName evidence="5">Winged helix-turn-helix transcriptional regulator</fullName>
    </submittedName>
</protein>
<evidence type="ECO:0000313" key="7">
    <source>
        <dbReference type="Proteomes" id="UP000435910"/>
    </source>
</evidence>
<reference evidence="5 8" key="2">
    <citation type="submission" date="2020-12" db="EMBL/GenBank/DDBJ databases">
        <title>FDA dAtabase for Regulatory Grade micrObial Sequences (FDA-ARGOS): Supporting development and validation of Infectious Disease Dx tests.</title>
        <authorList>
            <person name="Nelson B."/>
            <person name="Plummer A."/>
            <person name="Tallon L."/>
            <person name="Sadzewicz L."/>
            <person name="Zhao X."/>
            <person name="Boylan J."/>
            <person name="Ott S."/>
            <person name="Bowen H."/>
            <person name="Vavikolanu K."/>
            <person name="Mehta A."/>
            <person name="Aluvathingal J."/>
            <person name="Nadendla S."/>
            <person name="Myers T."/>
            <person name="Yan Y."/>
            <person name="Sichtig H."/>
        </authorList>
    </citation>
    <scope>NUCLEOTIDE SEQUENCE [LARGE SCALE GENOMIC DNA]</scope>
    <source>
        <strain evidence="5 8">FDAARGOS_923</strain>
    </source>
</reference>
<proteinExistence type="predicted"/>
<evidence type="ECO:0000256" key="2">
    <source>
        <dbReference type="ARBA" id="ARBA00023125"/>
    </source>
</evidence>
<sequence length="115" mass="13451">MSVQTKLDSKSTVSCMKILSDSTRLLILKLLQEKPYCVCQLVDMFETSQPAISQHLRKLKSANMIKEQRREQWRFYSLHDDFPERELVLAVLNQIDAHDEVLQTVKRKERPVSCS</sequence>
<evidence type="ECO:0000256" key="3">
    <source>
        <dbReference type="ARBA" id="ARBA00023163"/>
    </source>
</evidence>
<feature type="domain" description="HTH arsR-type" evidence="4">
    <location>
        <begin position="4"/>
        <end position="103"/>
    </location>
</feature>
<dbReference type="GeneID" id="92861284"/>
<keyword evidence="3" id="KW-0804">Transcription</keyword>
<evidence type="ECO:0000256" key="1">
    <source>
        <dbReference type="ARBA" id="ARBA00023015"/>
    </source>
</evidence>
<dbReference type="CDD" id="cd00090">
    <property type="entry name" value="HTH_ARSR"/>
    <property type="match status" value="1"/>
</dbReference>
<evidence type="ECO:0000313" key="5">
    <source>
        <dbReference type="EMBL" id="QPR71346.1"/>
    </source>
</evidence>
<dbReference type="InterPro" id="IPR051081">
    <property type="entry name" value="HTH_MetalResp_TranReg"/>
</dbReference>
<evidence type="ECO:0000313" key="6">
    <source>
        <dbReference type="EMBL" id="TWL22397.1"/>
    </source>
</evidence>
<dbReference type="AlphaFoldDB" id="A0A5Q3BPD7"/>
<organism evidence="6 7">
    <name type="scientific">Bacillus licheniformis</name>
    <dbReference type="NCBI Taxonomy" id="1402"/>
    <lineage>
        <taxon>Bacteria</taxon>
        <taxon>Bacillati</taxon>
        <taxon>Bacillota</taxon>
        <taxon>Bacilli</taxon>
        <taxon>Bacillales</taxon>
        <taxon>Bacillaceae</taxon>
        <taxon>Bacillus</taxon>
    </lineage>
</organism>
<dbReference type="PANTHER" id="PTHR33154:SF18">
    <property type="entry name" value="ARSENICAL RESISTANCE OPERON REPRESSOR"/>
    <property type="match status" value="1"/>
</dbReference>
<dbReference type="InterPro" id="IPR036390">
    <property type="entry name" value="WH_DNA-bd_sf"/>
</dbReference>
<keyword evidence="1" id="KW-0805">Transcription regulation</keyword>
<evidence type="ECO:0000259" key="4">
    <source>
        <dbReference type="PROSITE" id="PS50987"/>
    </source>
</evidence>
<dbReference type="OMA" id="CVCQLVD"/>
<dbReference type="InterPro" id="IPR011991">
    <property type="entry name" value="ArsR-like_HTH"/>
</dbReference>
<dbReference type="GO" id="GO:0003700">
    <property type="term" value="F:DNA-binding transcription factor activity"/>
    <property type="evidence" value="ECO:0007669"/>
    <property type="project" value="InterPro"/>
</dbReference>
<dbReference type="SMART" id="SM00418">
    <property type="entry name" value="HTH_ARSR"/>
    <property type="match status" value="1"/>
</dbReference>
<dbReference type="Gene3D" id="1.10.10.10">
    <property type="entry name" value="Winged helix-like DNA-binding domain superfamily/Winged helix DNA-binding domain"/>
    <property type="match status" value="1"/>
</dbReference>
<dbReference type="Pfam" id="PF01022">
    <property type="entry name" value="HTH_5"/>
    <property type="match status" value="1"/>
</dbReference>
<gene>
    <name evidence="6" type="ORF">CHCC16736_3866</name>
    <name evidence="5" type="ORF">I6G80_16070</name>
</gene>
<name>A0A5Q3BPD7_BACLI</name>
<dbReference type="EMBL" id="NILC01000029">
    <property type="protein sequence ID" value="TWL22397.1"/>
    <property type="molecule type" value="Genomic_DNA"/>
</dbReference>
<dbReference type="PRINTS" id="PR00778">
    <property type="entry name" value="HTHARSR"/>
</dbReference>
<dbReference type="InterPro" id="IPR036388">
    <property type="entry name" value="WH-like_DNA-bd_sf"/>
</dbReference>
<keyword evidence="2" id="KW-0238">DNA-binding</keyword>
<dbReference type="SUPFAM" id="SSF46785">
    <property type="entry name" value="Winged helix' DNA-binding domain"/>
    <property type="match status" value="1"/>
</dbReference>
<dbReference type="RefSeq" id="WP_003182415.1">
    <property type="nucleotide sequence ID" value="NZ_BEXU01000031.1"/>
</dbReference>
<evidence type="ECO:0000313" key="8">
    <source>
        <dbReference type="Proteomes" id="UP000595038"/>
    </source>
</evidence>
<dbReference type="NCBIfam" id="NF033788">
    <property type="entry name" value="HTH_metalloreg"/>
    <property type="match status" value="1"/>
</dbReference>
<dbReference type="InterPro" id="IPR001845">
    <property type="entry name" value="HTH_ArsR_DNA-bd_dom"/>
</dbReference>
<dbReference type="PANTHER" id="PTHR33154">
    <property type="entry name" value="TRANSCRIPTIONAL REGULATOR, ARSR FAMILY"/>
    <property type="match status" value="1"/>
</dbReference>
<dbReference type="GO" id="GO:0003677">
    <property type="term" value="F:DNA binding"/>
    <property type="evidence" value="ECO:0007669"/>
    <property type="project" value="UniProtKB-KW"/>
</dbReference>